<organism evidence="2 3">
    <name type="scientific">Halomarina oriensis</name>
    <dbReference type="NCBI Taxonomy" id="671145"/>
    <lineage>
        <taxon>Archaea</taxon>
        <taxon>Methanobacteriati</taxon>
        <taxon>Methanobacteriota</taxon>
        <taxon>Stenosarchaea group</taxon>
        <taxon>Halobacteria</taxon>
        <taxon>Halobacteriales</taxon>
        <taxon>Natronomonadaceae</taxon>
        <taxon>Halomarina</taxon>
    </lineage>
</organism>
<dbReference type="Proteomes" id="UP000451471">
    <property type="component" value="Unassembled WGS sequence"/>
</dbReference>
<evidence type="ECO:0000313" key="2">
    <source>
        <dbReference type="EMBL" id="MWG34173.1"/>
    </source>
</evidence>
<keyword evidence="3" id="KW-1185">Reference proteome</keyword>
<proteinExistence type="predicted"/>
<keyword evidence="1" id="KW-1133">Transmembrane helix</keyword>
<dbReference type="AlphaFoldDB" id="A0A6B0GNC1"/>
<protein>
    <submittedName>
        <fullName evidence="2">Uncharacterized protein</fullName>
    </submittedName>
</protein>
<comment type="caution">
    <text evidence="2">The sequence shown here is derived from an EMBL/GenBank/DDBJ whole genome shotgun (WGS) entry which is preliminary data.</text>
</comment>
<feature type="transmembrane region" description="Helical" evidence="1">
    <location>
        <begin position="35"/>
        <end position="66"/>
    </location>
</feature>
<keyword evidence="1" id="KW-0812">Transmembrane</keyword>
<dbReference type="RefSeq" id="WP_158203891.1">
    <property type="nucleotide sequence ID" value="NZ_WSZK01000015.1"/>
</dbReference>
<dbReference type="EMBL" id="WSZK01000015">
    <property type="protein sequence ID" value="MWG34173.1"/>
    <property type="molecule type" value="Genomic_DNA"/>
</dbReference>
<evidence type="ECO:0000256" key="1">
    <source>
        <dbReference type="SAM" id="Phobius"/>
    </source>
</evidence>
<keyword evidence="1" id="KW-0472">Membrane</keyword>
<name>A0A6B0GNC1_9EURY</name>
<gene>
    <name evidence="2" type="ORF">GQS65_06650</name>
</gene>
<sequence>MVSLGLSQVQFLVAHVAIAGLVYVSVRDYGWNMALLAALAAIVLPFALAFFGVGLVNTLVIELVVLSAYFIRSQYQDGRAAHSLNH</sequence>
<reference evidence="2 3" key="1">
    <citation type="submission" date="2019-12" db="EMBL/GenBank/DDBJ databases">
        <title>Halocatena pleomorpha gen. nov. sp. nov., an extremely halophilic archaeon of family Halobacteriaceae isolated from saltpan soil.</title>
        <authorList>
            <person name="Pal Y."/>
            <person name="Verma A."/>
            <person name="Krishnamurthi S."/>
            <person name="Kumar P."/>
        </authorList>
    </citation>
    <scope>NUCLEOTIDE SEQUENCE [LARGE SCALE GENOMIC DNA]</scope>
    <source>
        <strain evidence="2 3">JCM 16495</strain>
    </source>
</reference>
<accession>A0A6B0GNC1</accession>
<evidence type="ECO:0000313" key="3">
    <source>
        <dbReference type="Proteomes" id="UP000451471"/>
    </source>
</evidence>